<dbReference type="Proteomes" id="UP000007151">
    <property type="component" value="Unassembled WGS sequence"/>
</dbReference>
<proteinExistence type="predicted"/>
<evidence type="ECO:0000313" key="1">
    <source>
        <dbReference type="EMBL" id="OWR41020.1"/>
    </source>
</evidence>
<organism evidence="1 2">
    <name type="scientific">Danaus plexippus plexippus</name>
    <dbReference type="NCBI Taxonomy" id="278856"/>
    <lineage>
        <taxon>Eukaryota</taxon>
        <taxon>Metazoa</taxon>
        <taxon>Ecdysozoa</taxon>
        <taxon>Arthropoda</taxon>
        <taxon>Hexapoda</taxon>
        <taxon>Insecta</taxon>
        <taxon>Pterygota</taxon>
        <taxon>Neoptera</taxon>
        <taxon>Endopterygota</taxon>
        <taxon>Lepidoptera</taxon>
        <taxon>Glossata</taxon>
        <taxon>Ditrysia</taxon>
        <taxon>Papilionoidea</taxon>
        <taxon>Nymphalidae</taxon>
        <taxon>Danainae</taxon>
        <taxon>Danaini</taxon>
        <taxon>Danaina</taxon>
        <taxon>Danaus</taxon>
        <taxon>Danaus</taxon>
    </lineage>
</organism>
<evidence type="ECO:0000313" key="2">
    <source>
        <dbReference type="Proteomes" id="UP000007151"/>
    </source>
</evidence>
<sequence>MLISEVCISRWVVKTMISLMNLLTESMTKQTSSERNYEAPLYKFSEHPSYTITTSSPTTAPAQAAVHLRALLY</sequence>
<dbReference type="AlphaFoldDB" id="A0A212EHS9"/>
<dbReference type="EMBL" id="AGBW02014818">
    <property type="protein sequence ID" value="OWR41020.1"/>
    <property type="molecule type" value="Genomic_DNA"/>
</dbReference>
<dbReference type="KEGG" id="dpl:KGM_211651"/>
<reference evidence="1 2" key="1">
    <citation type="journal article" date="2011" name="Cell">
        <title>The monarch butterfly genome yields insights into long-distance migration.</title>
        <authorList>
            <person name="Zhan S."/>
            <person name="Merlin C."/>
            <person name="Boore J.L."/>
            <person name="Reppert S.M."/>
        </authorList>
    </citation>
    <scope>NUCLEOTIDE SEQUENCE [LARGE SCALE GENOMIC DNA]</scope>
    <source>
        <strain evidence="1">F-2</strain>
    </source>
</reference>
<accession>A0A212EHS9</accession>
<keyword evidence="2" id="KW-1185">Reference proteome</keyword>
<name>A0A212EHS9_DANPL</name>
<gene>
    <name evidence="1" type="ORF">KGM_211651</name>
</gene>
<comment type="caution">
    <text evidence="1">The sequence shown here is derived from an EMBL/GenBank/DDBJ whole genome shotgun (WGS) entry which is preliminary data.</text>
</comment>
<dbReference type="InParanoid" id="A0A212EHS9"/>
<protein>
    <submittedName>
        <fullName evidence="1">Uncharacterized protein</fullName>
    </submittedName>
</protein>